<evidence type="ECO:0000256" key="1">
    <source>
        <dbReference type="SAM" id="Phobius"/>
    </source>
</evidence>
<reference evidence="2 3" key="1">
    <citation type="journal article" date="2019" name="Nat. Microbiol.">
        <title>Mediterranean grassland soil C-N compound turnover is dependent on rainfall and depth, and is mediated by genomically divergent microorganisms.</title>
        <authorList>
            <person name="Diamond S."/>
            <person name="Andeer P.F."/>
            <person name="Li Z."/>
            <person name="Crits-Christoph A."/>
            <person name="Burstein D."/>
            <person name="Anantharaman K."/>
            <person name="Lane K.R."/>
            <person name="Thomas B.C."/>
            <person name="Pan C."/>
            <person name="Northen T.R."/>
            <person name="Banfield J.F."/>
        </authorList>
    </citation>
    <scope>NUCLEOTIDE SEQUENCE [LARGE SCALE GENOMIC DNA]</scope>
    <source>
        <strain evidence="2">WS_3</strain>
    </source>
</reference>
<dbReference type="EMBL" id="VBOT01000134">
    <property type="protein sequence ID" value="TMQ48751.1"/>
    <property type="molecule type" value="Genomic_DNA"/>
</dbReference>
<evidence type="ECO:0000313" key="2">
    <source>
        <dbReference type="EMBL" id="TMQ48751.1"/>
    </source>
</evidence>
<dbReference type="Proteomes" id="UP000320184">
    <property type="component" value="Unassembled WGS sequence"/>
</dbReference>
<keyword evidence="1" id="KW-0472">Membrane</keyword>
<feature type="transmembrane region" description="Helical" evidence="1">
    <location>
        <begin position="163"/>
        <end position="189"/>
    </location>
</feature>
<evidence type="ECO:0000313" key="3">
    <source>
        <dbReference type="Proteomes" id="UP000320184"/>
    </source>
</evidence>
<feature type="transmembrane region" description="Helical" evidence="1">
    <location>
        <begin position="127"/>
        <end position="148"/>
    </location>
</feature>
<keyword evidence="1" id="KW-1133">Transmembrane helix</keyword>
<name>A0A538SBK5_UNCEI</name>
<feature type="transmembrane region" description="Helical" evidence="1">
    <location>
        <begin position="80"/>
        <end position="106"/>
    </location>
</feature>
<feature type="transmembrane region" description="Helical" evidence="1">
    <location>
        <begin position="26"/>
        <end position="48"/>
    </location>
</feature>
<comment type="caution">
    <text evidence="2">The sequence shown here is derived from an EMBL/GenBank/DDBJ whole genome shotgun (WGS) entry which is preliminary data.</text>
</comment>
<gene>
    <name evidence="2" type="ORF">E6K73_11200</name>
</gene>
<sequence>MNPIEQVSLAWLALGRTLRQAWRPALWAPWLLLGAVEVGVVVLIWGYAHPAVSWVMAPLLRNWAGEDALHYPNVLRRLPVLFGGLDLVIGAILGSIMIGAATLLFAERFRGSRAAVGETLARAFRRSGTLVLSHLPFNLLLVFMTLAIDRALGARRAGLTHGVLVFAGVVVVPVVVQAVFLYVGPLVMLEGRSALGALRELPRTWRRGMWAALFLGLVMLLPLVPIHFLSGHAEAIAERGSPELIGWLAIAEVAVGLLVWFVLSGSACLVYLGAIAEPETGSAP</sequence>
<accession>A0A538SBK5</accession>
<organism evidence="2 3">
    <name type="scientific">Eiseniibacteriota bacterium</name>
    <dbReference type="NCBI Taxonomy" id="2212470"/>
    <lineage>
        <taxon>Bacteria</taxon>
        <taxon>Candidatus Eiseniibacteriota</taxon>
    </lineage>
</organism>
<proteinExistence type="predicted"/>
<feature type="transmembrane region" description="Helical" evidence="1">
    <location>
        <begin position="210"/>
        <end position="229"/>
    </location>
</feature>
<protein>
    <submittedName>
        <fullName evidence="2">Uncharacterized protein</fullName>
    </submittedName>
</protein>
<keyword evidence="1" id="KW-0812">Transmembrane</keyword>
<feature type="transmembrane region" description="Helical" evidence="1">
    <location>
        <begin position="244"/>
        <end position="272"/>
    </location>
</feature>
<dbReference type="AlphaFoldDB" id="A0A538SBK5"/>